<dbReference type="Pfam" id="PF08808">
    <property type="entry name" value="RES"/>
    <property type="match status" value="1"/>
</dbReference>
<dbReference type="OrthoDB" id="9795903at2"/>
<feature type="domain" description="RES" evidence="1">
    <location>
        <begin position="77"/>
        <end position="206"/>
    </location>
</feature>
<dbReference type="KEGG" id="ttc:FOKN1_0249"/>
<dbReference type="EMBL" id="AP018052">
    <property type="protein sequence ID" value="BAZ92653.1"/>
    <property type="molecule type" value="Genomic_DNA"/>
</dbReference>
<dbReference type="SMART" id="SM00953">
    <property type="entry name" value="RES"/>
    <property type="match status" value="1"/>
</dbReference>
<evidence type="ECO:0000313" key="2">
    <source>
        <dbReference type="EMBL" id="BAZ92653.1"/>
    </source>
</evidence>
<accession>A0A1Z4VMB7</accession>
<protein>
    <recommendedName>
        <fullName evidence="1">RES domain-containing protein</fullName>
    </recommendedName>
</protein>
<dbReference type="Proteomes" id="UP000218765">
    <property type="component" value="Chromosome"/>
</dbReference>
<proteinExistence type="predicted"/>
<keyword evidence="3" id="KW-1185">Reference proteome</keyword>
<name>A0A1Z4VMB7_9GAMM</name>
<organism evidence="2 3">
    <name type="scientific">Thiohalobacter thiocyanaticus</name>
    <dbReference type="NCBI Taxonomy" id="585455"/>
    <lineage>
        <taxon>Bacteria</taxon>
        <taxon>Pseudomonadati</taxon>
        <taxon>Pseudomonadota</taxon>
        <taxon>Gammaproteobacteria</taxon>
        <taxon>Thiohalobacterales</taxon>
        <taxon>Thiohalobacteraceae</taxon>
        <taxon>Thiohalobacter</taxon>
    </lineage>
</organism>
<dbReference type="RefSeq" id="WP_096363935.1">
    <property type="nucleotide sequence ID" value="NZ_AP018052.1"/>
</dbReference>
<evidence type="ECO:0000259" key="1">
    <source>
        <dbReference type="SMART" id="SM00953"/>
    </source>
</evidence>
<evidence type="ECO:0000313" key="3">
    <source>
        <dbReference type="Proteomes" id="UP000218765"/>
    </source>
</evidence>
<dbReference type="InterPro" id="IPR014914">
    <property type="entry name" value="RES_dom"/>
</dbReference>
<gene>
    <name evidence="2" type="ORF">FOKN1_0249</name>
</gene>
<reference evidence="2 3" key="1">
    <citation type="submission" date="2017-05" db="EMBL/GenBank/DDBJ databases">
        <title>Thiocyanate degradation by Thiohalobacter thiocyanaticus FOKN1.</title>
        <authorList>
            <person name="Oshiki M."/>
            <person name="Fukushima T."/>
            <person name="Kawano S."/>
            <person name="Nakagawa J."/>
        </authorList>
    </citation>
    <scope>NUCLEOTIDE SEQUENCE [LARGE SCALE GENOMIC DNA]</scope>
    <source>
        <strain evidence="2 3">FOKN1</strain>
    </source>
</reference>
<sequence length="228" mass="25627">MTPELRRVCWCPSWRLVSSRFPPVDLFDRVTRDEDLEIILEIEGLTNDRLRDEIGDIHLVPEADRIHGPGTTPIMAAFTHINPTGSRFSDGTYGVYYAADSLETAVAETAFHRARFLAATREPPLEIDMRSYASDIDAELHDIADCQDRLPELYDPDPTRYAAAQRFARSLRDAGSNGIVYSSVRGPGGECVAVFRPKVLQPAVQGPHLCYVWDGERISNVYRKSDFP</sequence>
<dbReference type="AlphaFoldDB" id="A0A1Z4VMB7"/>